<dbReference type="EMBL" id="CM041547">
    <property type="protein sequence ID" value="KAI3360122.1"/>
    <property type="molecule type" value="Genomic_DNA"/>
</dbReference>
<proteinExistence type="predicted"/>
<dbReference type="Proteomes" id="UP000831701">
    <property type="component" value="Chromosome 17"/>
</dbReference>
<name>A0ACB8VWY6_9TELE</name>
<gene>
    <name evidence="1" type="ORF">L3Q82_014431</name>
</gene>
<keyword evidence="2" id="KW-1185">Reference proteome</keyword>
<reference evidence="1" key="1">
    <citation type="submission" date="2022-04" db="EMBL/GenBank/DDBJ databases">
        <title>Jade perch genome.</title>
        <authorList>
            <person name="Chao B."/>
        </authorList>
    </citation>
    <scope>NUCLEOTIDE SEQUENCE</scope>
    <source>
        <strain evidence="1">CB-2022</strain>
    </source>
</reference>
<sequence>MIQAVEGEATIHYNKLQADPKQGKSLDIVLKKVKHRLVENMSSGTADALGLSRAILCNDGLVKRLEELEKTAELYKGLMEHTKRLLRAFFELSQTHRAFGDVFSVIGVREPQAAASEAFVKFADAHRSIEKYGIQLLKTIKPMLHDLNTYLHKAIPDTKLTIRKYLDVKFEYLSYCLKVKEMDDEEYSSIRMTCFFFPQAMGEPLYRVSTGNYEYRLVLRCRQEARARFAKMRKDVLEKIELLDQKHVQDIVFQLQRFVSGMSHYYDECYAILKEADVFPIEVDLSRTMINYSSQSLSYAGDEEEEEEEQGGREEGGSGADRQAENEMTAATVYWDPLHKLVNLKEGVLETEGDAYGYLNDTLFSTGWSILEIRAGYGKTPETDEVTFFLAGYLEGFLTAQQMMDHYANMYPQLIHDPKVLGPVQTFMAKQDSWTREQVKLNKSSDPLWKHAGFIVAQMDGLQAGVAHWAKKQGKKPLPLFAIQFLNAVGDLLDLIPALVPTSNSPLRDFKLPGMGHCSALIKILPGFENLLFAHSSWYTYAATMRIYKHWDFRITEPNTATGKLSFSSYPGFLVSLDDFYLLGSDLMMTQTTNNVFNSSLFDIITPNSLLAWQRVRLAHSLAHTGEEWAKIFSMYNSGTYNNQYMVLDRSKVKLGHSVEDGALTVVEQIPGLVEYSDQTQALRRGYWPSYNIPFHQKIYMLSGYGEMWKEYGEDFSYDLCPRAKIFRRDQAAVKDLDSLKHIMRFNDYKKDPYSKSDPCKSICCRNDLRSEKPSPGGCYDTKVTDFLMAGDFRAEAVNGPTTQDGLPPFLWDKFSSISHQGLPGHQKAELRPSATGGEPPPENLTQQRSSEQQSVTAKRGENRRGTSWEFIPHSAWDEYVRGIVHNFPSIGVHLSLDGLSTSRAFDEETVSADTEISEELKMSVSHSAFISQILPSHPSSPSHSFLFSAACCCVTNTSAAAGLHIIHPASAMAKKDCPPGTKVDDLLNVCLPSTTEIRTEPPTETLPIVGVRVITTAPAAQTDFVMVLSPALWIFVVLATLGSIVALALWFTIFKRQTRFSSTSEDAGRQQEPLQKTEPPPKLFQLPSERNCHAEILQRATGAPSPCPHLYLGAQTGSGIEGGRGLCTCSTMREHRVPLPATELGGTALVTTKTV</sequence>
<accession>A0ACB8VWY6</accession>
<organism evidence="1 2">
    <name type="scientific">Scortum barcoo</name>
    <name type="common">barcoo grunter</name>
    <dbReference type="NCBI Taxonomy" id="214431"/>
    <lineage>
        <taxon>Eukaryota</taxon>
        <taxon>Metazoa</taxon>
        <taxon>Chordata</taxon>
        <taxon>Craniata</taxon>
        <taxon>Vertebrata</taxon>
        <taxon>Euteleostomi</taxon>
        <taxon>Actinopterygii</taxon>
        <taxon>Neopterygii</taxon>
        <taxon>Teleostei</taxon>
        <taxon>Neoteleostei</taxon>
        <taxon>Acanthomorphata</taxon>
        <taxon>Eupercaria</taxon>
        <taxon>Centrarchiformes</taxon>
        <taxon>Terapontoidei</taxon>
        <taxon>Terapontidae</taxon>
        <taxon>Scortum</taxon>
    </lineage>
</organism>
<evidence type="ECO:0000313" key="1">
    <source>
        <dbReference type="EMBL" id="KAI3360122.1"/>
    </source>
</evidence>
<protein>
    <submittedName>
        <fullName evidence="1">Uncharacterized protein</fullName>
    </submittedName>
</protein>
<evidence type="ECO:0000313" key="2">
    <source>
        <dbReference type="Proteomes" id="UP000831701"/>
    </source>
</evidence>
<comment type="caution">
    <text evidence="1">The sequence shown here is derived from an EMBL/GenBank/DDBJ whole genome shotgun (WGS) entry which is preliminary data.</text>
</comment>